<feature type="binding site" evidence="8">
    <location>
        <position position="22"/>
    </location>
    <ligand>
        <name>Fe cation</name>
        <dbReference type="ChEBI" id="CHEBI:24875"/>
        <label>1</label>
    </ligand>
</feature>
<dbReference type="PANTHER" id="PTHR11431">
    <property type="entry name" value="FERRITIN"/>
    <property type="match status" value="1"/>
</dbReference>
<evidence type="ECO:0000256" key="8">
    <source>
        <dbReference type="PIRSR" id="PIRSR601519-1"/>
    </source>
</evidence>
<reference evidence="11" key="3">
    <citation type="submission" date="2025-09" db="UniProtKB">
        <authorList>
            <consortium name="Ensembl"/>
        </authorList>
    </citation>
    <scope>IDENTIFICATION</scope>
</reference>
<evidence type="ECO:0000256" key="2">
    <source>
        <dbReference type="ARBA" id="ARBA00022434"/>
    </source>
</evidence>
<keyword evidence="2 9" id="KW-0409">Iron storage</keyword>
<dbReference type="GO" id="GO:0008199">
    <property type="term" value="F:ferric iron binding"/>
    <property type="evidence" value="ECO:0007669"/>
    <property type="project" value="InterPro"/>
</dbReference>
<feature type="domain" description="Ferritin-like diiron" evidence="10">
    <location>
        <begin position="5"/>
        <end position="154"/>
    </location>
</feature>
<proteinExistence type="inferred from homology"/>
<dbReference type="PANTHER" id="PTHR11431:SF54">
    <property type="entry name" value="FERRITIN"/>
    <property type="match status" value="1"/>
</dbReference>
<dbReference type="FunFam" id="1.20.1260.10:FF:000002">
    <property type="entry name" value="Ferritin, mitochondrial"/>
    <property type="match status" value="1"/>
</dbReference>
<comment type="function">
    <text evidence="9">Stores iron in a soluble, non-toxic, readily available form. Important for iron homeostasis. Iron is taken up in the ferrous form and deposited as ferric hydroxides after oxidation.</text>
</comment>
<reference evidence="11" key="1">
    <citation type="submission" date="2021-06" db="EMBL/GenBank/DDBJ databases">
        <authorList>
            <consortium name="Wellcome Sanger Institute Data Sharing"/>
        </authorList>
    </citation>
    <scope>NUCLEOTIDE SEQUENCE [LARGE SCALE GENOMIC DNA]</scope>
</reference>
<evidence type="ECO:0000256" key="3">
    <source>
        <dbReference type="ARBA" id="ARBA00022723"/>
    </source>
</evidence>
<dbReference type="GO" id="GO:0004322">
    <property type="term" value="F:ferroxidase activity"/>
    <property type="evidence" value="ECO:0007669"/>
    <property type="project" value="UniProtKB-EC"/>
</dbReference>
<evidence type="ECO:0000256" key="7">
    <source>
        <dbReference type="ARBA" id="ARBA00047990"/>
    </source>
</evidence>
<keyword evidence="4" id="KW-0560">Oxidoreductase</keyword>
<name>A0A8C4RVJ0_ERPCA</name>
<protein>
    <recommendedName>
        <fullName evidence="9">Ferritin</fullName>
    </recommendedName>
</protein>
<evidence type="ECO:0000256" key="9">
    <source>
        <dbReference type="RuleBase" id="RU361145"/>
    </source>
</evidence>
<keyword evidence="3 8" id="KW-0479">Metal-binding</keyword>
<dbReference type="Ensembl" id="ENSECRT00000007663.1">
    <property type="protein sequence ID" value="ENSECRP00000007543.1"/>
    <property type="gene ID" value="ENSECRG00000005020.1"/>
</dbReference>
<feature type="binding site" evidence="8">
    <location>
        <position position="57"/>
    </location>
    <ligand>
        <name>Fe cation</name>
        <dbReference type="ChEBI" id="CHEBI:24875"/>
        <label>1</label>
    </ligand>
</feature>
<feature type="binding site" evidence="8">
    <location>
        <position position="136"/>
    </location>
    <ligand>
        <name>Fe cation</name>
        <dbReference type="ChEBI" id="CHEBI:24875"/>
        <label>1</label>
    </ligand>
</feature>
<dbReference type="Pfam" id="PF00210">
    <property type="entry name" value="Ferritin"/>
    <property type="match status" value="1"/>
</dbReference>
<evidence type="ECO:0000256" key="4">
    <source>
        <dbReference type="ARBA" id="ARBA00023002"/>
    </source>
</evidence>
<dbReference type="Gene3D" id="1.20.1260.10">
    <property type="match status" value="1"/>
</dbReference>
<evidence type="ECO:0000313" key="11">
    <source>
        <dbReference type="Ensembl" id="ENSECRP00000007543.1"/>
    </source>
</evidence>
<dbReference type="InterPro" id="IPR001519">
    <property type="entry name" value="Ferritin"/>
</dbReference>
<dbReference type="InterPro" id="IPR009078">
    <property type="entry name" value="Ferritin-like_SF"/>
</dbReference>
<dbReference type="CDD" id="cd01056">
    <property type="entry name" value="Euk_Ferritin"/>
    <property type="match status" value="1"/>
</dbReference>
<keyword evidence="12" id="KW-1185">Reference proteome</keyword>
<evidence type="ECO:0000256" key="5">
    <source>
        <dbReference type="ARBA" id="ARBA00023004"/>
    </source>
</evidence>
<comment type="catalytic activity">
    <reaction evidence="7">
        <text>4 Fe(2+) + O2 + 4 H(+) = 4 Fe(3+) + 2 H2O</text>
        <dbReference type="Rhea" id="RHEA:11148"/>
        <dbReference type="ChEBI" id="CHEBI:15377"/>
        <dbReference type="ChEBI" id="CHEBI:15378"/>
        <dbReference type="ChEBI" id="CHEBI:15379"/>
        <dbReference type="ChEBI" id="CHEBI:29033"/>
        <dbReference type="ChEBI" id="CHEBI:29034"/>
        <dbReference type="EC" id="1.16.3.1"/>
    </reaction>
</comment>
<feature type="binding site" evidence="8">
    <location>
        <position position="102"/>
    </location>
    <ligand>
        <name>Fe cation</name>
        <dbReference type="ChEBI" id="CHEBI:24875"/>
        <label>1</label>
    </ligand>
</feature>
<reference evidence="11" key="2">
    <citation type="submission" date="2025-08" db="UniProtKB">
        <authorList>
            <consortium name="Ensembl"/>
        </authorList>
    </citation>
    <scope>IDENTIFICATION</scope>
</reference>
<comment type="similarity">
    <text evidence="1 9">Belongs to the ferritin family.</text>
</comment>
<organism evidence="11 12">
    <name type="scientific">Erpetoichthys calabaricus</name>
    <name type="common">Rope fish</name>
    <name type="synonym">Calamoichthys calabaricus</name>
    <dbReference type="NCBI Taxonomy" id="27687"/>
    <lineage>
        <taxon>Eukaryota</taxon>
        <taxon>Metazoa</taxon>
        <taxon>Chordata</taxon>
        <taxon>Craniata</taxon>
        <taxon>Vertebrata</taxon>
        <taxon>Euteleostomi</taxon>
        <taxon>Actinopterygii</taxon>
        <taxon>Polypteriformes</taxon>
        <taxon>Polypteridae</taxon>
        <taxon>Erpetoichthys</taxon>
    </lineage>
</organism>
<dbReference type="SUPFAM" id="SSF47240">
    <property type="entry name" value="Ferritin-like"/>
    <property type="match status" value="1"/>
</dbReference>
<dbReference type="GO" id="GO:0005737">
    <property type="term" value="C:cytoplasm"/>
    <property type="evidence" value="ECO:0007669"/>
    <property type="project" value="TreeGrafter"/>
</dbReference>
<accession>A0A8C4RVJ0</accession>
<dbReference type="GO" id="GO:0006826">
    <property type="term" value="P:iron ion transport"/>
    <property type="evidence" value="ECO:0007669"/>
    <property type="project" value="InterPro"/>
</dbReference>
<dbReference type="GO" id="GO:0006879">
    <property type="term" value="P:intracellular iron ion homeostasis"/>
    <property type="evidence" value="ECO:0007669"/>
    <property type="project" value="UniProtKB-KW"/>
</dbReference>
<evidence type="ECO:0000259" key="10">
    <source>
        <dbReference type="PROSITE" id="PS50905"/>
    </source>
</evidence>
<dbReference type="PROSITE" id="PS50905">
    <property type="entry name" value="FERRITIN_LIKE"/>
    <property type="match status" value="1"/>
</dbReference>
<dbReference type="AlphaFoldDB" id="A0A8C4RVJ0"/>
<dbReference type="InterPro" id="IPR009040">
    <property type="entry name" value="Ferritin-like_diiron"/>
</dbReference>
<evidence type="ECO:0000256" key="1">
    <source>
        <dbReference type="ARBA" id="ARBA00007513"/>
    </source>
</evidence>
<dbReference type="Proteomes" id="UP000694620">
    <property type="component" value="Chromosome 3"/>
</dbReference>
<sequence length="171" mass="20019">MEHWENYHSDCETAINLMISMELTTYFTYLSMAHYFKCDDVALKGFAKFFKEWNGEEQEHANKLMAFHNKQSSRIFLQDFKKPEKDEWGSGLDAMQAVLKLEKSVNQAVLDLHNITSTHVDHNLHDFLDTHYRNEQVETIKKLCDHITNLIKTAASNSRLVEYKITLKESS</sequence>
<evidence type="ECO:0000313" key="12">
    <source>
        <dbReference type="Proteomes" id="UP000694620"/>
    </source>
</evidence>
<dbReference type="InterPro" id="IPR008331">
    <property type="entry name" value="Ferritin_DPS_dom"/>
</dbReference>
<dbReference type="GO" id="GO:0008198">
    <property type="term" value="F:ferrous iron binding"/>
    <property type="evidence" value="ECO:0007669"/>
    <property type="project" value="TreeGrafter"/>
</dbReference>
<dbReference type="GeneTree" id="ENSGT00950000182841"/>
<dbReference type="InterPro" id="IPR012347">
    <property type="entry name" value="Ferritin-like"/>
</dbReference>
<feature type="binding site" evidence="8">
    <location>
        <position position="60"/>
    </location>
    <ligand>
        <name>Fe cation</name>
        <dbReference type="ChEBI" id="CHEBI:24875"/>
        <label>1</label>
    </ligand>
</feature>
<comment type="function">
    <text evidence="6">Stores iron in a soluble, non-toxic, readily available form. Important for iron homeostasis. Has ferroxidase activity. Iron is taken up in the ferrous form and deposited as ferric hydroxides after oxidation.</text>
</comment>
<evidence type="ECO:0000256" key="6">
    <source>
        <dbReference type="ARBA" id="ARBA00025111"/>
    </source>
</evidence>
<keyword evidence="5 8" id="KW-0408">Iron</keyword>